<gene>
    <name evidence="2" type="ORF">PCANC_12488</name>
    <name evidence="1" type="ORF">PCANC_27036</name>
</gene>
<dbReference type="EMBL" id="PGCJ01000773">
    <property type="protein sequence ID" value="PLW22137.1"/>
    <property type="molecule type" value="Genomic_DNA"/>
</dbReference>
<evidence type="ECO:0000313" key="1">
    <source>
        <dbReference type="EMBL" id="PLW22137.1"/>
    </source>
</evidence>
<dbReference type="EMBL" id="PGCJ01000207">
    <property type="protein sequence ID" value="PLW38494.1"/>
    <property type="molecule type" value="Genomic_DNA"/>
</dbReference>
<name>A0A2N5UL63_9BASI</name>
<proteinExistence type="predicted"/>
<evidence type="ECO:0000313" key="2">
    <source>
        <dbReference type="EMBL" id="PLW38494.1"/>
    </source>
</evidence>
<protein>
    <submittedName>
        <fullName evidence="2">Uncharacterized protein</fullName>
    </submittedName>
</protein>
<organism evidence="2 3">
    <name type="scientific">Puccinia coronata f. sp. avenae</name>
    <dbReference type="NCBI Taxonomy" id="200324"/>
    <lineage>
        <taxon>Eukaryota</taxon>
        <taxon>Fungi</taxon>
        <taxon>Dikarya</taxon>
        <taxon>Basidiomycota</taxon>
        <taxon>Pucciniomycotina</taxon>
        <taxon>Pucciniomycetes</taxon>
        <taxon>Pucciniales</taxon>
        <taxon>Pucciniaceae</taxon>
        <taxon>Puccinia</taxon>
    </lineage>
</organism>
<evidence type="ECO:0000313" key="3">
    <source>
        <dbReference type="Proteomes" id="UP000235388"/>
    </source>
</evidence>
<sequence>MMMSQSLASSPGVPWNFGQSSPGHTLTILATLVSWRRAGAASAMSVMRGLMFFSSAAQQSTSHHSSS</sequence>
<reference evidence="2 3" key="1">
    <citation type="submission" date="2017-11" db="EMBL/GenBank/DDBJ databases">
        <title>De novo assembly and phasing of dikaryotic genomes from two isolates of Puccinia coronata f. sp. avenae, the causal agent of oat crown rust.</title>
        <authorList>
            <person name="Miller M.E."/>
            <person name="Zhang Y."/>
            <person name="Omidvar V."/>
            <person name="Sperschneider J."/>
            <person name="Schwessinger B."/>
            <person name="Raley C."/>
            <person name="Palmer J.M."/>
            <person name="Garnica D."/>
            <person name="Upadhyaya N."/>
            <person name="Rathjen J."/>
            <person name="Taylor J.M."/>
            <person name="Park R.F."/>
            <person name="Dodds P.N."/>
            <person name="Hirsch C.D."/>
            <person name="Kianian S.F."/>
            <person name="Figueroa M."/>
        </authorList>
    </citation>
    <scope>NUCLEOTIDE SEQUENCE [LARGE SCALE GENOMIC DNA]</scope>
    <source>
        <strain evidence="2">12NC29</strain>
    </source>
</reference>
<keyword evidence="3" id="KW-1185">Reference proteome</keyword>
<dbReference type="Proteomes" id="UP000235388">
    <property type="component" value="Unassembled WGS sequence"/>
</dbReference>
<comment type="caution">
    <text evidence="2">The sequence shown here is derived from an EMBL/GenBank/DDBJ whole genome shotgun (WGS) entry which is preliminary data.</text>
</comment>
<accession>A0A2N5UL63</accession>
<dbReference type="AlphaFoldDB" id="A0A2N5UL63"/>